<dbReference type="Proteomes" id="UP000664859">
    <property type="component" value="Unassembled WGS sequence"/>
</dbReference>
<organism evidence="2 3">
    <name type="scientific">Tribonema minus</name>
    <dbReference type="NCBI Taxonomy" id="303371"/>
    <lineage>
        <taxon>Eukaryota</taxon>
        <taxon>Sar</taxon>
        <taxon>Stramenopiles</taxon>
        <taxon>Ochrophyta</taxon>
        <taxon>PX clade</taxon>
        <taxon>Xanthophyceae</taxon>
        <taxon>Tribonematales</taxon>
        <taxon>Tribonemataceae</taxon>
        <taxon>Tribonema</taxon>
    </lineage>
</organism>
<protein>
    <submittedName>
        <fullName evidence="2">Uncharacterized protein</fullName>
    </submittedName>
</protein>
<feature type="transmembrane region" description="Helical" evidence="1">
    <location>
        <begin position="6"/>
        <end position="24"/>
    </location>
</feature>
<keyword evidence="3" id="KW-1185">Reference proteome</keyword>
<gene>
    <name evidence="2" type="ORF">JKP88DRAFT_231574</name>
</gene>
<name>A0A836CMP3_9STRA</name>
<keyword evidence="1" id="KW-0472">Membrane</keyword>
<evidence type="ECO:0000313" key="3">
    <source>
        <dbReference type="Proteomes" id="UP000664859"/>
    </source>
</evidence>
<evidence type="ECO:0000256" key="1">
    <source>
        <dbReference type="SAM" id="Phobius"/>
    </source>
</evidence>
<dbReference type="PROSITE" id="PS51257">
    <property type="entry name" value="PROKAR_LIPOPROTEIN"/>
    <property type="match status" value="1"/>
</dbReference>
<comment type="caution">
    <text evidence="2">The sequence shown here is derived from an EMBL/GenBank/DDBJ whole genome shotgun (WGS) entry which is preliminary data.</text>
</comment>
<reference evidence="2" key="1">
    <citation type="submission" date="2021-02" db="EMBL/GenBank/DDBJ databases">
        <title>First Annotated Genome of the Yellow-green Alga Tribonema minus.</title>
        <authorList>
            <person name="Mahan K.M."/>
        </authorList>
    </citation>
    <scope>NUCLEOTIDE SEQUENCE</scope>
    <source>
        <strain evidence="2">UTEX B ZZ1240</strain>
    </source>
</reference>
<keyword evidence="1" id="KW-1133">Transmembrane helix</keyword>
<keyword evidence="1" id="KW-0812">Transmembrane</keyword>
<evidence type="ECO:0000313" key="2">
    <source>
        <dbReference type="EMBL" id="KAG5190913.1"/>
    </source>
</evidence>
<feature type="transmembrane region" description="Helical" evidence="1">
    <location>
        <begin position="36"/>
        <end position="55"/>
    </location>
</feature>
<dbReference type="AlphaFoldDB" id="A0A836CMP3"/>
<sequence length="60" mass="6582">MATGRVWLGSAMLVLGCLLVNGVIRRDIGLNEADLEYIVGSLTVLVMWRSMYAYLFGTGD</sequence>
<accession>A0A836CMP3</accession>
<dbReference type="EMBL" id="JAFCMP010000025">
    <property type="protein sequence ID" value="KAG5190913.1"/>
    <property type="molecule type" value="Genomic_DNA"/>
</dbReference>
<proteinExistence type="predicted"/>